<dbReference type="EMBL" id="HBGN01026259">
    <property type="protein sequence ID" value="CAD9341629.1"/>
    <property type="molecule type" value="Transcribed_RNA"/>
</dbReference>
<feature type="signal peptide" evidence="1">
    <location>
        <begin position="1"/>
        <end position="24"/>
    </location>
</feature>
<feature type="chain" id="PRO_5031136353" description="GPI inositol-deacylase" evidence="1">
    <location>
        <begin position="25"/>
        <end position="674"/>
    </location>
</feature>
<dbReference type="AlphaFoldDB" id="A0A7S2EK95"/>
<dbReference type="Gene3D" id="3.40.50.1820">
    <property type="entry name" value="alpha/beta hydrolase"/>
    <property type="match status" value="2"/>
</dbReference>
<evidence type="ECO:0008006" key="3">
    <source>
        <dbReference type="Google" id="ProtNLM"/>
    </source>
</evidence>
<dbReference type="PANTHER" id="PTHR35560">
    <property type="entry name" value="BLL0132 PROTEIN"/>
    <property type="match status" value="1"/>
</dbReference>
<reference evidence="2" key="1">
    <citation type="submission" date="2021-01" db="EMBL/GenBank/DDBJ databases">
        <authorList>
            <person name="Corre E."/>
            <person name="Pelletier E."/>
            <person name="Niang G."/>
            <person name="Scheremetjew M."/>
            <person name="Finn R."/>
            <person name="Kale V."/>
            <person name="Holt S."/>
            <person name="Cochrane G."/>
            <person name="Meng A."/>
            <person name="Brown T."/>
            <person name="Cohen L."/>
        </authorList>
    </citation>
    <scope>NUCLEOTIDE SEQUENCE</scope>
    <source>
        <strain evidence="2">Pop2</strain>
    </source>
</reference>
<dbReference type="InterPro" id="IPR029058">
    <property type="entry name" value="AB_hydrolase_fold"/>
</dbReference>
<proteinExistence type="predicted"/>
<name>A0A7S2EK95_9STRA</name>
<gene>
    <name evidence="2" type="ORF">DBRI1063_LOCUS16876</name>
</gene>
<protein>
    <recommendedName>
        <fullName evidence="3">GPI inositol-deacylase</fullName>
    </recommendedName>
</protein>
<accession>A0A7S2EK95</accession>
<keyword evidence="1" id="KW-0732">Signal</keyword>
<evidence type="ECO:0000256" key="1">
    <source>
        <dbReference type="SAM" id="SignalP"/>
    </source>
</evidence>
<sequence>MKGSDVLLVLLHLDFFIIMNTCKATAMASLEENEMGFESPQYIVRCLLKDGEGVCPTGNTCCPLFRSSSSSSSDDKTISSSSCIPNDISKDKMGVCCFDDDEKNSDGTFKLITGCAHGYSCVVENNNQKRCVRDYSIEPWKVDPLVEILPRYKLCSPPKGSLEVVYGLPVPLPPLQQQQNYFQEGKLAETHTETRERRKTNQNRKTTAITTTMKKQQTADNDTDDDALVPKAIYYSTHGDIVSTNSFPSIRMALVILHGAGRNADDYFCTGTIASSLQTVYSSNDEIYQQQEQIIVISPRFITNQDGNNLPLSPDSTNLQDSDLLRWDNDRDGSWRYGASPIEPHYTTSISPNFSSFHVMDEFIHVLANRTKFPLLEQISVVGHSSGGQFVQRWSLASSISVWNDDNESYQHKKKSQSDLHTEVEVIAQFKTSASSSDQTSLLRSSSSRISADTTSTYHNRSSRDKQSSHLPKIYAVVANPSSYAYFDNRRYINNKLQVPSLDIQQSCPTYNNWEWGLDVLTTPNMNDDANSIDNKEKVQDPGIVPYVSQAIMHTNGVNNLAQRYLKRNVLYLIGSIDRCNVTRPLLPPPSTSVNEVSIREYWCDSHGFETTCADELQGQNRFERSENYFNYLKENFHIKKEDFHHKRWIVDGVGHDHSLMFTSDVGIQAIFGG</sequence>
<organism evidence="2">
    <name type="scientific">Ditylum brightwellii</name>
    <dbReference type="NCBI Taxonomy" id="49249"/>
    <lineage>
        <taxon>Eukaryota</taxon>
        <taxon>Sar</taxon>
        <taxon>Stramenopiles</taxon>
        <taxon>Ochrophyta</taxon>
        <taxon>Bacillariophyta</taxon>
        <taxon>Mediophyceae</taxon>
        <taxon>Lithodesmiophycidae</taxon>
        <taxon>Lithodesmiales</taxon>
        <taxon>Lithodesmiaceae</taxon>
        <taxon>Ditylum</taxon>
    </lineage>
</organism>
<dbReference type="PANTHER" id="PTHR35560:SF3">
    <property type="entry name" value="PEPTIDASE S9 PROLYL OLIGOPEPTIDASE CATALYTIC DOMAIN-CONTAINING PROTEIN"/>
    <property type="match status" value="1"/>
</dbReference>
<evidence type="ECO:0000313" key="2">
    <source>
        <dbReference type="EMBL" id="CAD9341629.1"/>
    </source>
</evidence>